<dbReference type="InterPro" id="IPR028082">
    <property type="entry name" value="Peripla_BP_I"/>
</dbReference>
<protein>
    <submittedName>
        <fullName evidence="5">LacI family transcriptional regulator</fullName>
    </submittedName>
</protein>
<keyword evidence="3" id="KW-0804">Transcription</keyword>
<sequence length="342" mass="37982">MPDRKRITLKDIAKELGISVSTASRALNSYAGISDETVKMVKEFAEKHNYVPNTMAVNFRKNKTMTIGMVVPELVHYFFSSVISGAIKEAKKHHYSILVSQTDELVKNEIMACRTMLSSSVDGLLISISNETGNTDHLQEFLDEGRPVVQFDKVSDQLSSPKVIVDDFQGAYSAVQHLIEQGYRKIAHINGLQHVKNSQERLRGYSIALGDHEMEGSSAWVVHCQEISEAEGFDFAKQLMTSSNQPDAIFCITDLVAMGAMKYLKQAKISIPKEVGVIGFSNWDMANFVSPGLSSVNQHAYQMGEKAVELLVEAIKNNEVGKDQIFETKTSLVVRESTQRLG</sequence>
<evidence type="ECO:0000256" key="3">
    <source>
        <dbReference type="ARBA" id="ARBA00023163"/>
    </source>
</evidence>
<dbReference type="Proteomes" id="UP000256405">
    <property type="component" value="Unassembled WGS sequence"/>
</dbReference>
<dbReference type="InterPro" id="IPR000843">
    <property type="entry name" value="HTH_LacI"/>
</dbReference>
<dbReference type="EMBL" id="QUNF01000003">
    <property type="protein sequence ID" value="REG92084.1"/>
    <property type="molecule type" value="Genomic_DNA"/>
</dbReference>
<dbReference type="CDD" id="cd01392">
    <property type="entry name" value="HTH_LacI"/>
    <property type="match status" value="1"/>
</dbReference>
<keyword evidence="6" id="KW-1185">Reference proteome</keyword>
<evidence type="ECO:0000259" key="4">
    <source>
        <dbReference type="PROSITE" id="PS50932"/>
    </source>
</evidence>
<dbReference type="PROSITE" id="PS50932">
    <property type="entry name" value="HTH_LACI_2"/>
    <property type="match status" value="1"/>
</dbReference>
<proteinExistence type="predicted"/>
<feature type="domain" description="HTH lacI-type" evidence="4">
    <location>
        <begin position="7"/>
        <end position="61"/>
    </location>
</feature>
<evidence type="ECO:0000313" key="5">
    <source>
        <dbReference type="EMBL" id="REG92084.1"/>
    </source>
</evidence>
<evidence type="ECO:0000313" key="6">
    <source>
        <dbReference type="Proteomes" id="UP000256405"/>
    </source>
</evidence>
<comment type="caution">
    <text evidence="5">The sequence shown here is derived from an EMBL/GenBank/DDBJ whole genome shotgun (WGS) entry which is preliminary data.</text>
</comment>
<dbReference type="OrthoDB" id="867148at2"/>
<dbReference type="SUPFAM" id="SSF47413">
    <property type="entry name" value="lambda repressor-like DNA-binding domains"/>
    <property type="match status" value="1"/>
</dbReference>
<dbReference type="PANTHER" id="PTHR30146:SF109">
    <property type="entry name" value="HTH-TYPE TRANSCRIPTIONAL REGULATOR GALS"/>
    <property type="match status" value="1"/>
</dbReference>
<dbReference type="SUPFAM" id="SSF53822">
    <property type="entry name" value="Periplasmic binding protein-like I"/>
    <property type="match status" value="1"/>
</dbReference>
<name>A0A3E0E1A7_9BACT</name>
<dbReference type="RefSeq" id="WP_086539357.1">
    <property type="nucleotide sequence ID" value="NZ_MSSW01000001.1"/>
</dbReference>
<dbReference type="Pfam" id="PF00356">
    <property type="entry name" value="LacI"/>
    <property type="match status" value="1"/>
</dbReference>
<reference evidence="5 6" key="1">
    <citation type="submission" date="2018-08" db="EMBL/GenBank/DDBJ databases">
        <title>Genomic Encyclopedia of Archaeal and Bacterial Type Strains, Phase II (KMG-II): from individual species to whole genera.</title>
        <authorList>
            <person name="Goeker M."/>
        </authorList>
    </citation>
    <scope>NUCLEOTIDE SEQUENCE [LARGE SCALE GENOMIC DNA]</scope>
    <source>
        <strain evidence="5 6">DSM 15986</strain>
    </source>
</reference>
<dbReference type="Pfam" id="PF13377">
    <property type="entry name" value="Peripla_BP_3"/>
    <property type="match status" value="1"/>
</dbReference>
<dbReference type="AlphaFoldDB" id="A0A3E0E1A7"/>
<evidence type="ECO:0000256" key="2">
    <source>
        <dbReference type="ARBA" id="ARBA00023125"/>
    </source>
</evidence>
<accession>A0A3E0E1A7</accession>
<dbReference type="GO" id="GO:0000976">
    <property type="term" value="F:transcription cis-regulatory region binding"/>
    <property type="evidence" value="ECO:0007669"/>
    <property type="project" value="TreeGrafter"/>
</dbReference>
<organism evidence="5 6">
    <name type="scientific">Algoriphagus antarcticus</name>
    <dbReference type="NCBI Taxonomy" id="238540"/>
    <lineage>
        <taxon>Bacteria</taxon>
        <taxon>Pseudomonadati</taxon>
        <taxon>Bacteroidota</taxon>
        <taxon>Cytophagia</taxon>
        <taxon>Cytophagales</taxon>
        <taxon>Cyclobacteriaceae</taxon>
        <taxon>Algoriphagus</taxon>
    </lineage>
</organism>
<keyword evidence="1" id="KW-0805">Transcription regulation</keyword>
<evidence type="ECO:0000256" key="1">
    <source>
        <dbReference type="ARBA" id="ARBA00023015"/>
    </source>
</evidence>
<dbReference type="InterPro" id="IPR046335">
    <property type="entry name" value="LacI/GalR-like_sensor"/>
</dbReference>
<keyword evidence="2" id="KW-0238">DNA-binding</keyword>
<dbReference type="InterPro" id="IPR010982">
    <property type="entry name" value="Lambda_DNA-bd_dom_sf"/>
</dbReference>
<dbReference type="SMART" id="SM00354">
    <property type="entry name" value="HTH_LACI"/>
    <property type="match status" value="1"/>
</dbReference>
<gene>
    <name evidence="5" type="ORF">C8N25_103162</name>
</gene>
<dbReference type="Gene3D" id="1.10.260.40">
    <property type="entry name" value="lambda repressor-like DNA-binding domains"/>
    <property type="match status" value="1"/>
</dbReference>
<dbReference type="GO" id="GO:0003700">
    <property type="term" value="F:DNA-binding transcription factor activity"/>
    <property type="evidence" value="ECO:0007669"/>
    <property type="project" value="TreeGrafter"/>
</dbReference>
<dbReference type="PANTHER" id="PTHR30146">
    <property type="entry name" value="LACI-RELATED TRANSCRIPTIONAL REPRESSOR"/>
    <property type="match status" value="1"/>
</dbReference>
<dbReference type="Gene3D" id="3.40.50.2300">
    <property type="match status" value="2"/>
</dbReference>
<dbReference type="CDD" id="cd06267">
    <property type="entry name" value="PBP1_LacI_sugar_binding-like"/>
    <property type="match status" value="1"/>
</dbReference>